<evidence type="ECO:0000256" key="4">
    <source>
        <dbReference type="ARBA" id="ARBA00023163"/>
    </source>
</evidence>
<evidence type="ECO:0000259" key="8">
    <source>
        <dbReference type="PROSITE" id="PS50888"/>
    </source>
</evidence>
<dbReference type="Gene3D" id="4.10.280.10">
    <property type="entry name" value="Helix-loop-helix DNA-binding domain"/>
    <property type="match status" value="1"/>
</dbReference>
<dbReference type="GO" id="GO:0000981">
    <property type="term" value="F:DNA-binding transcription factor activity, RNA polymerase II-specific"/>
    <property type="evidence" value="ECO:0007669"/>
    <property type="project" value="TreeGrafter"/>
</dbReference>
<sequence length="515" mass="56471">MGIETLLEAARFVEWQARQKESAREHLGCEGDKVNEPLEDENSPGLIPCRDGLLTQHRDSLYPGNWAPQKQDVVSCRSPLHERPLDPLGVSRVVCCHPCPSNGAKWNDGHERPESQRSPCSTSPGAFEGALLQEIDESPAASPVLCPETHSIDSGCTTPPVAGPSMRSPRGSPQTSEDSTLGVVRRRYIVMVVSCDSMSFVVVVVGMVNNTCLSFFLFLLCRPGLREAHNKLEKHRRAQLKEAFEMLKKEVPTLHVGRTSNLEILCGAFKYIQTLKRKERQQEHEKEHLVRQKIAKQQRLAELRKELGQSMDADEVDMLVWQAGQQLPHKLPQQDDDQTSTASEAESMEGNEACQNPHALISNVPISKAAELVPVALPEGSLSCLAPQPPLLLTCQPVPQTAPKVSTTPPPVSLSQLNTTQGWPQAPLRRRGDQYPLLPWPSISSTVTQPQTQQIAPPGRMVAAVSRPPAIVARVTPVIQTSVIRGPLAQVPGPVKQHNCLPPLLPPVIGHPKNV</sequence>
<evidence type="ECO:0000256" key="1">
    <source>
        <dbReference type="ARBA" id="ARBA00004123"/>
    </source>
</evidence>
<keyword evidence="3" id="KW-0238">DNA-binding</keyword>
<accession>A0A8C4R8M9</accession>
<evidence type="ECO:0000313" key="9">
    <source>
        <dbReference type="Ensembl" id="ENSEBUP00000026847.1"/>
    </source>
</evidence>
<dbReference type="Ensembl" id="ENSEBUT00000027423.1">
    <property type="protein sequence ID" value="ENSEBUP00000026847.1"/>
    <property type="gene ID" value="ENSEBUG00000016526.1"/>
</dbReference>
<reference evidence="9" key="1">
    <citation type="submission" date="2025-08" db="UniProtKB">
        <authorList>
            <consortium name="Ensembl"/>
        </authorList>
    </citation>
    <scope>IDENTIFICATION</scope>
</reference>
<evidence type="ECO:0000256" key="6">
    <source>
        <dbReference type="SAM" id="Coils"/>
    </source>
</evidence>
<feature type="domain" description="BHLH" evidence="8">
    <location>
        <begin position="224"/>
        <end position="275"/>
    </location>
</feature>
<dbReference type="GO" id="GO:0005634">
    <property type="term" value="C:nucleus"/>
    <property type="evidence" value="ECO:0007669"/>
    <property type="project" value="UniProtKB-SubCell"/>
</dbReference>
<keyword evidence="4" id="KW-0804">Transcription</keyword>
<dbReference type="PROSITE" id="PS50888">
    <property type="entry name" value="BHLH"/>
    <property type="match status" value="1"/>
</dbReference>
<dbReference type="CDD" id="cd11402">
    <property type="entry name" value="bHLHzip_Mnt"/>
    <property type="match status" value="1"/>
</dbReference>
<feature type="compositionally biased region" description="Basic and acidic residues" evidence="7">
    <location>
        <begin position="24"/>
        <end position="36"/>
    </location>
</feature>
<keyword evidence="2" id="KW-0805">Transcription regulation</keyword>
<feature type="compositionally biased region" description="Polar residues" evidence="7">
    <location>
        <begin position="402"/>
        <end position="423"/>
    </location>
</feature>
<keyword evidence="5" id="KW-0539">Nucleus</keyword>
<dbReference type="AlphaFoldDB" id="A0A8C4R8M9"/>
<proteinExistence type="predicted"/>
<evidence type="ECO:0000256" key="3">
    <source>
        <dbReference type="ARBA" id="ARBA00023125"/>
    </source>
</evidence>
<dbReference type="Pfam" id="PF00010">
    <property type="entry name" value="HLH"/>
    <property type="match status" value="1"/>
</dbReference>
<dbReference type="PANTHER" id="PTHR11969:SF99">
    <property type="entry name" value="MAX-BINDING PROTEIN MNT"/>
    <property type="match status" value="1"/>
</dbReference>
<feature type="region of interest" description="Disordered" evidence="7">
    <location>
        <begin position="402"/>
        <end position="429"/>
    </location>
</feature>
<keyword evidence="10" id="KW-1185">Reference proteome</keyword>
<dbReference type="GO" id="GO:0046983">
    <property type="term" value="F:protein dimerization activity"/>
    <property type="evidence" value="ECO:0007669"/>
    <property type="project" value="InterPro"/>
</dbReference>
<organism evidence="9 10">
    <name type="scientific">Eptatretus burgeri</name>
    <name type="common">Inshore hagfish</name>
    <dbReference type="NCBI Taxonomy" id="7764"/>
    <lineage>
        <taxon>Eukaryota</taxon>
        <taxon>Metazoa</taxon>
        <taxon>Chordata</taxon>
        <taxon>Craniata</taxon>
        <taxon>Vertebrata</taxon>
        <taxon>Cyclostomata</taxon>
        <taxon>Myxini</taxon>
        <taxon>Myxiniformes</taxon>
        <taxon>Myxinidae</taxon>
        <taxon>Eptatretinae</taxon>
        <taxon>Eptatretus</taxon>
    </lineage>
</organism>
<evidence type="ECO:0000256" key="5">
    <source>
        <dbReference type="ARBA" id="ARBA00023242"/>
    </source>
</evidence>
<keyword evidence="6" id="KW-0175">Coiled coil</keyword>
<evidence type="ECO:0000256" key="7">
    <source>
        <dbReference type="SAM" id="MobiDB-lite"/>
    </source>
</evidence>
<dbReference type="SUPFAM" id="SSF47459">
    <property type="entry name" value="HLH, helix-loop-helix DNA-binding domain"/>
    <property type="match status" value="1"/>
</dbReference>
<feature type="region of interest" description="Disordered" evidence="7">
    <location>
        <begin position="156"/>
        <end position="179"/>
    </location>
</feature>
<dbReference type="InterPro" id="IPR011598">
    <property type="entry name" value="bHLH_dom"/>
</dbReference>
<comment type="subcellular location">
    <subcellularLocation>
        <location evidence="1">Nucleus</location>
    </subcellularLocation>
</comment>
<dbReference type="SMART" id="SM00353">
    <property type="entry name" value="HLH"/>
    <property type="match status" value="1"/>
</dbReference>
<dbReference type="InterPro" id="IPR036638">
    <property type="entry name" value="HLH_DNA-bd_sf"/>
</dbReference>
<dbReference type="Proteomes" id="UP000694388">
    <property type="component" value="Unplaced"/>
</dbReference>
<feature type="region of interest" description="Disordered" evidence="7">
    <location>
        <begin position="327"/>
        <end position="352"/>
    </location>
</feature>
<dbReference type="GeneTree" id="ENSGT00510000048287"/>
<dbReference type="GO" id="GO:0000978">
    <property type="term" value="F:RNA polymerase II cis-regulatory region sequence-specific DNA binding"/>
    <property type="evidence" value="ECO:0007669"/>
    <property type="project" value="TreeGrafter"/>
</dbReference>
<feature type="region of interest" description="Disordered" evidence="7">
    <location>
        <begin position="24"/>
        <end position="45"/>
    </location>
</feature>
<reference evidence="9" key="2">
    <citation type="submission" date="2025-09" db="UniProtKB">
        <authorList>
            <consortium name="Ensembl"/>
        </authorList>
    </citation>
    <scope>IDENTIFICATION</scope>
</reference>
<evidence type="ECO:0000256" key="2">
    <source>
        <dbReference type="ARBA" id="ARBA00023015"/>
    </source>
</evidence>
<name>A0A8C4R8M9_EPTBU</name>
<feature type="coiled-coil region" evidence="6">
    <location>
        <begin position="230"/>
        <end position="306"/>
    </location>
</feature>
<evidence type="ECO:0000313" key="10">
    <source>
        <dbReference type="Proteomes" id="UP000694388"/>
    </source>
</evidence>
<protein>
    <submittedName>
        <fullName evidence="9">MAX network transcriptional repressor b</fullName>
    </submittedName>
</protein>
<dbReference type="PANTHER" id="PTHR11969">
    <property type="entry name" value="MAX DIMERIZATION, MAD"/>
    <property type="match status" value="1"/>
</dbReference>